<dbReference type="EMBL" id="CYPU01000039">
    <property type="protein sequence ID" value="CUH48175.1"/>
    <property type="molecule type" value="Genomic_DNA"/>
</dbReference>
<proteinExistence type="predicted"/>
<gene>
    <name evidence="3" type="ORF">RUA4292_02353</name>
</gene>
<dbReference type="Pfam" id="PF04264">
    <property type="entry name" value="YceI"/>
    <property type="match status" value="1"/>
</dbReference>
<dbReference type="PANTHER" id="PTHR34406">
    <property type="entry name" value="PROTEIN YCEI"/>
    <property type="match status" value="1"/>
</dbReference>
<dbReference type="GeneID" id="55493559"/>
<dbReference type="Gene3D" id="2.40.128.110">
    <property type="entry name" value="Lipid/polyisoprenoid-binding, YceI-like"/>
    <property type="match status" value="1"/>
</dbReference>
<dbReference type="Proteomes" id="UP000050783">
    <property type="component" value="Unassembled WGS sequence"/>
</dbReference>
<reference evidence="3 4" key="1">
    <citation type="submission" date="2015-09" db="EMBL/GenBank/DDBJ databases">
        <authorList>
            <consortium name="Swine Surveillance"/>
        </authorList>
    </citation>
    <scope>NUCLEOTIDE SEQUENCE [LARGE SCALE GENOMIC DNA]</scope>
    <source>
        <strain evidence="3 4">CECT 4292</strain>
    </source>
</reference>
<sequence>MRSLTRRFLIAGLASIPLARPTHAALVQYELSRAGTSVGFSFMLSGVAQSGTMPIQSADIRVDTDQLQNSRVTVVLNVAAARTRLPFARGPMLSKSVLNAQEFPSITFKSTRIQLGPTGRISEGATITGDLTVRGVTRPVTLQANLYREPGTEADDLNALSIRLSGALNRHNFGASGYPDLVADTVSLNIRAELTRKA</sequence>
<evidence type="ECO:0000313" key="3">
    <source>
        <dbReference type="EMBL" id="CUH48175.1"/>
    </source>
</evidence>
<feature type="signal peptide" evidence="1">
    <location>
        <begin position="1"/>
        <end position="24"/>
    </location>
</feature>
<dbReference type="InterPro" id="IPR007372">
    <property type="entry name" value="Lipid/polyisoprenoid-bd_YceI"/>
</dbReference>
<dbReference type="OrthoDB" id="9811006at2"/>
<evidence type="ECO:0000313" key="4">
    <source>
        <dbReference type="Proteomes" id="UP000050783"/>
    </source>
</evidence>
<name>A0A0P1EE73_9RHOB</name>
<accession>A0A0P1EE73</accession>
<dbReference type="SMART" id="SM00867">
    <property type="entry name" value="YceI"/>
    <property type="match status" value="1"/>
</dbReference>
<dbReference type="PANTHER" id="PTHR34406:SF1">
    <property type="entry name" value="PROTEIN YCEI"/>
    <property type="match status" value="1"/>
</dbReference>
<evidence type="ECO:0000256" key="1">
    <source>
        <dbReference type="SAM" id="SignalP"/>
    </source>
</evidence>
<feature type="chain" id="PRO_5006061474" description="Lipid/polyisoprenoid-binding YceI-like domain-containing protein" evidence="1">
    <location>
        <begin position="25"/>
        <end position="198"/>
    </location>
</feature>
<dbReference type="SUPFAM" id="SSF101874">
    <property type="entry name" value="YceI-like"/>
    <property type="match status" value="1"/>
</dbReference>
<keyword evidence="1" id="KW-0732">Signal</keyword>
<dbReference type="RefSeq" id="WP_058277723.1">
    <property type="nucleotide sequence ID" value="NZ_CYPU01000039.1"/>
</dbReference>
<organism evidence="3 4">
    <name type="scientific">Ruegeria atlantica</name>
    <dbReference type="NCBI Taxonomy" id="81569"/>
    <lineage>
        <taxon>Bacteria</taxon>
        <taxon>Pseudomonadati</taxon>
        <taxon>Pseudomonadota</taxon>
        <taxon>Alphaproteobacteria</taxon>
        <taxon>Rhodobacterales</taxon>
        <taxon>Roseobacteraceae</taxon>
        <taxon>Ruegeria</taxon>
    </lineage>
</organism>
<feature type="domain" description="Lipid/polyisoprenoid-binding YceI-like" evidence="2">
    <location>
        <begin position="28"/>
        <end position="195"/>
    </location>
</feature>
<dbReference type="AlphaFoldDB" id="A0A0P1EE73"/>
<evidence type="ECO:0000259" key="2">
    <source>
        <dbReference type="SMART" id="SM00867"/>
    </source>
</evidence>
<dbReference type="InterPro" id="IPR036761">
    <property type="entry name" value="TTHA0802/YceI-like_sf"/>
</dbReference>
<dbReference type="STRING" id="81569.RUM4293_02678"/>
<protein>
    <recommendedName>
        <fullName evidence="2">Lipid/polyisoprenoid-binding YceI-like domain-containing protein</fullName>
    </recommendedName>
</protein>